<dbReference type="AlphaFoldDB" id="A0A7S8IZ83"/>
<organism evidence="2 3">
    <name type="scientific">Candidatus Nitrospira kreftii</name>
    <dbReference type="NCBI Taxonomy" id="2652173"/>
    <lineage>
        <taxon>Bacteria</taxon>
        <taxon>Pseudomonadati</taxon>
        <taxon>Nitrospirota</taxon>
        <taxon>Nitrospiria</taxon>
        <taxon>Nitrospirales</taxon>
        <taxon>Nitrospiraceae</taxon>
        <taxon>Nitrospira</taxon>
    </lineage>
</organism>
<dbReference type="KEGG" id="nkf:Nkreftii_001720"/>
<accession>A0A7S8IZ83</accession>
<proteinExistence type="predicted"/>
<evidence type="ECO:0000313" key="2">
    <source>
        <dbReference type="EMBL" id="QPD03946.1"/>
    </source>
</evidence>
<dbReference type="Proteomes" id="UP000593737">
    <property type="component" value="Chromosome"/>
</dbReference>
<evidence type="ECO:0000313" key="3">
    <source>
        <dbReference type="Proteomes" id="UP000593737"/>
    </source>
</evidence>
<feature type="region of interest" description="Disordered" evidence="1">
    <location>
        <begin position="54"/>
        <end position="81"/>
    </location>
</feature>
<name>A0A7S8IZ83_9BACT</name>
<dbReference type="EMBL" id="CP047423">
    <property type="protein sequence ID" value="QPD03946.1"/>
    <property type="molecule type" value="Genomic_DNA"/>
</dbReference>
<gene>
    <name evidence="2" type="ORF">Nkreftii_001720</name>
</gene>
<reference evidence="2 3" key="1">
    <citation type="journal article" date="2020" name="ISME J.">
        <title>Enrichment and physiological characterization of a novel comammox Nitrospira indicates ammonium inhibition of complete nitrification.</title>
        <authorList>
            <person name="Sakoula D."/>
            <person name="Koch H."/>
            <person name="Frank J."/>
            <person name="Jetten M.S.M."/>
            <person name="van Kessel M.A.H.J."/>
            <person name="Lucker S."/>
        </authorList>
    </citation>
    <scope>NUCLEOTIDE SEQUENCE [LARGE SCALE GENOMIC DNA]</scope>
    <source>
        <strain evidence="2">Comreactor17</strain>
    </source>
</reference>
<sequence>MAYIDDDVERVAIERGSQMCDFKIRPRCVKLERATYTPFASGIVSKPGLCSPDKAVYRPSRSSARLHTSQQHRDDSSSSQLTPIHTTLNCLSEQQYQDQPQRYHHHDCRCETHRQDTLIPTFRQSRTLF</sequence>
<evidence type="ECO:0000256" key="1">
    <source>
        <dbReference type="SAM" id="MobiDB-lite"/>
    </source>
</evidence>
<protein>
    <submittedName>
        <fullName evidence="2">Uncharacterized protein</fullName>
    </submittedName>
</protein>